<proteinExistence type="predicted"/>
<dbReference type="InterPro" id="IPR004556">
    <property type="entry name" value="HemK-like"/>
</dbReference>
<evidence type="ECO:0000256" key="1">
    <source>
        <dbReference type="ARBA" id="ARBA00022603"/>
    </source>
</evidence>
<name>A0A9D1ZRL6_9MICC</name>
<dbReference type="PANTHER" id="PTHR18895:SF74">
    <property type="entry name" value="MTRF1L RELEASE FACTOR GLUTAMINE METHYLTRANSFERASE"/>
    <property type="match status" value="1"/>
</dbReference>
<reference evidence="5" key="1">
    <citation type="journal article" date="2021" name="PeerJ">
        <title>Extensive microbial diversity within the chicken gut microbiome revealed by metagenomics and culture.</title>
        <authorList>
            <person name="Gilroy R."/>
            <person name="Ravi A."/>
            <person name="Getino M."/>
            <person name="Pursley I."/>
            <person name="Horton D.L."/>
            <person name="Alikhan N.F."/>
            <person name="Baker D."/>
            <person name="Gharbi K."/>
            <person name="Hall N."/>
            <person name="Watson M."/>
            <person name="Adriaenssens E.M."/>
            <person name="Foster-Nyarko E."/>
            <person name="Jarju S."/>
            <person name="Secka A."/>
            <person name="Antonio M."/>
            <person name="Oren A."/>
            <person name="Chaudhuri R.R."/>
            <person name="La Ragione R."/>
            <person name="Hildebrand F."/>
            <person name="Pallen M.J."/>
        </authorList>
    </citation>
    <scope>NUCLEOTIDE SEQUENCE</scope>
    <source>
        <strain evidence="5">ChiHjej12B11-9195</strain>
    </source>
</reference>
<keyword evidence="1 5" id="KW-0489">Methyltransferase</keyword>
<dbReference type="EMBL" id="DXCN01000038">
    <property type="protein sequence ID" value="HIY94872.1"/>
    <property type="molecule type" value="Genomic_DNA"/>
</dbReference>
<evidence type="ECO:0000259" key="4">
    <source>
        <dbReference type="Pfam" id="PF17827"/>
    </source>
</evidence>
<dbReference type="InterPro" id="IPR040758">
    <property type="entry name" value="PrmC_N"/>
</dbReference>
<evidence type="ECO:0000313" key="5">
    <source>
        <dbReference type="EMBL" id="HIY94872.1"/>
    </source>
</evidence>
<organism evidence="5 6">
    <name type="scientific">Candidatus Rothia avicola</name>
    <dbReference type="NCBI Taxonomy" id="2840478"/>
    <lineage>
        <taxon>Bacteria</taxon>
        <taxon>Bacillati</taxon>
        <taxon>Actinomycetota</taxon>
        <taxon>Actinomycetes</taxon>
        <taxon>Micrococcales</taxon>
        <taxon>Micrococcaceae</taxon>
        <taxon>Rothia</taxon>
    </lineage>
</organism>
<dbReference type="GO" id="GO:0003676">
    <property type="term" value="F:nucleic acid binding"/>
    <property type="evidence" value="ECO:0007669"/>
    <property type="project" value="InterPro"/>
</dbReference>
<accession>A0A9D1ZRL6</accession>
<dbReference type="Gene3D" id="1.10.8.10">
    <property type="entry name" value="DNA helicase RuvA subunit, C-terminal domain"/>
    <property type="match status" value="1"/>
</dbReference>
<dbReference type="Proteomes" id="UP000824134">
    <property type="component" value="Unassembled WGS sequence"/>
</dbReference>
<evidence type="ECO:0000256" key="2">
    <source>
        <dbReference type="ARBA" id="ARBA00022679"/>
    </source>
</evidence>
<reference evidence="5" key="2">
    <citation type="submission" date="2021-04" db="EMBL/GenBank/DDBJ databases">
        <authorList>
            <person name="Gilroy R."/>
        </authorList>
    </citation>
    <scope>NUCLEOTIDE SEQUENCE</scope>
    <source>
        <strain evidence="5">ChiHjej12B11-9195</strain>
    </source>
</reference>
<dbReference type="CDD" id="cd02440">
    <property type="entry name" value="AdoMet_MTases"/>
    <property type="match status" value="1"/>
</dbReference>
<dbReference type="Gene3D" id="3.40.50.150">
    <property type="entry name" value="Vaccinia Virus protein VP39"/>
    <property type="match status" value="1"/>
</dbReference>
<keyword evidence="3" id="KW-0949">S-adenosyl-L-methionine</keyword>
<dbReference type="PANTHER" id="PTHR18895">
    <property type="entry name" value="HEMK METHYLTRANSFERASE"/>
    <property type="match status" value="1"/>
</dbReference>
<protein>
    <submittedName>
        <fullName evidence="5">Peptide chain release factor N(5)-glutamine methyltransferase</fullName>
    </submittedName>
</protein>
<dbReference type="InterPro" id="IPR029063">
    <property type="entry name" value="SAM-dependent_MTases_sf"/>
</dbReference>
<dbReference type="GO" id="GO:0008276">
    <property type="term" value="F:protein methyltransferase activity"/>
    <property type="evidence" value="ECO:0007669"/>
    <property type="project" value="InterPro"/>
</dbReference>
<gene>
    <name evidence="5" type="ORF">H9821_04300</name>
</gene>
<dbReference type="InterPro" id="IPR050320">
    <property type="entry name" value="N5-glutamine_MTase"/>
</dbReference>
<dbReference type="AlphaFoldDB" id="A0A9D1ZRL6"/>
<dbReference type="SUPFAM" id="SSF53335">
    <property type="entry name" value="S-adenosyl-L-methionine-dependent methyltransferases"/>
    <property type="match status" value="1"/>
</dbReference>
<dbReference type="Pfam" id="PF17827">
    <property type="entry name" value="PrmC_N"/>
    <property type="match status" value="1"/>
</dbReference>
<evidence type="ECO:0000256" key="3">
    <source>
        <dbReference type="ARBA" id="ARBA00022691"/>
    </source>
</evidence>
<dbReference type="NCBIfam" id="TIGR00536">
    <property type="entry name" value="hemK_fam"/>
    <property type="match status" value="1"/>
</dbReference>
<dbReference type="PROSITE" id="PS00092">
    <property type="entry name" value="N6_MTASE"/>
    <property type="match status" value="1"/>
</dbReference>
<comment type="caution">
    <text evidence="5">The sequence shown here is derived from an EMBL/GenBank/DDBJ whole genome shotgun (WGS) entry which is preliminary data.</text>
</comment>
<evidence type="ECO:0000313" key="6">
    <source>
        <dbReference type="Proteomes" id="UP000824134"/>
    </source>
</evidence>
<feature type="domain" description="Release factor glutamine methyltransferase N-terminal" evidence="4">
    <location>
        <begin position="10"/>
        <end position="83"/>
    </location>
</feature>
<sequence>MEPGEELDSALRRAAFYLDAAGIDSAAADAQLLAAYLLEKDAGEPVSRGRVQSLALLGHAVPEGFARLVTLRGERLPLQHLTGQAHFRGLTLSVGPGVFVPRPETELLVEHALTAYRGMAGALPALPLVVDLCTGSGAIAAALATELAADEQVPTPRVLAVELSTDAAAWAERNLGPAGVELVAGDARTALPGYEGAVTLVASNPPYIPAGAIPKDPEVRDHDPALALYGGGEDGMELPAAIVARAYALLAPGGYLIMEHAETQRELMRQALAVAGFEGIESIDDFAGKPRHTAGYKPLPGTYYQAPKNVKE</sequence>
<dbReference type="GO" id="GO:0032259">
    <property type="term" value="P:methylation"/>
    <property type="evidence" value="ECO:0007669"/>
    <property type="project" value="UniProtKB-KW"/>
</dbReference>
<dbReference type="InterPro" id="IPR002052">
    <property type="entry name" value="DNA_methylase_N6_adenine_CS"/>
</dbReference>
<keyword evidence="2" id="KW-0808">Transferase</keyword>